<proteinExistence type="predicted"/>
<reference evidence="1 2" key="1">
    <citation type="submission" date="2019-03" db="EMBL/GenBank/DDBJ databases">
        <title>Genomic Encyclopedia of Type Strains, Phase III (KMG-III): the genomes of soil and plant-associated and newly described type strains.</title>
        <authorList>
            <person name="Whitman W."/>
        </authorList>
    </citation>
    <scope>NUCLEOTIDE SEQUENCE [LARGE SCALE GENOMIC DNA]</scope>
    <source>
        <strain evidence="1 2">CGMCC 1.12801</strain>
    </source>
</reference>
<protein>
    <submittedName>
        <fullName evidence="1">Uncharacterized protein</fullName>
    </submittedName>
</protein>
<accession>A0A4V3E1U6</accession>
<dbReference type="RefSeq" id="WP_133639763.1">
    <property type="nucleotide sequence ID" value="NZ_SNZV01000003.1"/>
</dbReference>
<dbReference type="Proteomes" id="UP000294752">
    <property type="component" value="Unassembled WGS sequence"/>
</dbReference>
<organism evidence="1 2">
    <name type="scientific">Sphingobacterium paludis</name>
    <dbReference type="NCBI Taxonomy" id="1476465"/>
    <lineage>
        <taxon>Bacteria</taxon>
        <taxon>Pseudomonadati</taxon>
        <taxon>Bacteroidota</taxon>
        <taxon>Sphingobacteriia</taxon>
        <taxon>Sphingobacteriales</taxon>
        <taxon>Sphingobacteriaceae</taxon>
        <taxon>Sphingobacterium</taxon>
    </lineage>
</organism>
<evidence type="ECO:0000313" key="1">
    <source>
        <dbReference type="EMBL" id="TDS14718.1"/>
    </source>
</evidence>
<gene>
    <name evidence="1" type="ORF">B0I21_103217</name>
</gene>
<sequence>MDIYGINNITGVSKSLEVLEKQLEGLKAFQKMDLAKYFEITENHFDLLVSTYQLSDLISFEDKIEDLLESVRKHGVKFQKPFLLTIIRRINRRIERLRKKISKRFIDFRIEIRTFAKKVTRRNTEEELINVVLEILREKKLLQTHINYVWKKNLFWSY</sequence>
<evidence type="ECO:0000313" key="2">
    <source>
        <dbReference type="Proteomes" id="UP000294752"/>
    </source>
</evidence>
<dbReference type="EMBL" id="SNZV01000003">
    <property type="protein sequence ID" value="TDS14718.1"/>
    <property type="molecule type" value="Genomic_DNA"/>
</dbReference>
<keyword evidence="2" id="KW-1185">Reference proteome</keyword>
<comment type="caution">
    <text evidence="1">The sequence shown here is derived from an EMBL/GenBank/DDBJ whole genome shotgun (WGS) entry which is preliminary data.</text>
</comment>
<name>A0A4V3E1U6_9SPHI</name>
<dbReference type="AlphaFoldDB" id="A0A4V3E1U6"/>